<keyword evidence="3" id="KW-1185">Reference proteome</keyword>
<feature type="compositionally biased region" description="Basic and acidic residues" evidence="1">
    <location>
        <begin position="1293"/>
        <end position="1304"/>
    </location>
</feature>
<dbReference type="Proteomes" id="UP000800092">
    <property type="component" value="Unassembled WGS sequence"/>
</dbReference>
<dbReference type="OrthoDB" id="1577640at2759"/>
<feature type="region of interest" description="Disordered" evidence="1">
    <location>
        <begin position="254"/>
        <end position="319"/>
    </location>
</feature>
<proteinExistence type="predicted"/>
<feature type="region of interest" description="Disordered" evidence="1">
    <location>
        <begin position="485"/>
        <end position="515"/>
    </location>
</feature>
<evidence type="ECO:0000313" key="2">
    <source>
        <dbReference type="EMBL" id="KAF2230905.1"/>
    </source>
</evidence>
<protein>
    <submittedName>
        <fullName evidence="2">Uncharacterized protein</fullName>
    </submittedName>
</protein>
<evidence type="ECO:0000256" key="1">
    <source>
        <dbReference type="SAM" id="MobiDB-lite"/>
    </source>
</evidence>
<reference evidence="2" key="1">
    <citation type="journal article" date="2020" name="Stud. Mycol.">
        <title>101 Dothideomycetes genomes: a test case for predicting lifestyles and emergence of pathogens.</title>
        <authorList>
            <person name="Haridas S."/>
            <person name="Albert R."/>
            <person name="Binder M."/>
            <person name="Bloem J."/>
            <person name="Labutti K."/>
            <person name="Salamov A."/>
            <person name="Andreopoulos B."/>
            <person name="Baker S."/>
            <person name="Barry K."/>
            <person name="Bills G."/>
            <person name="Bluhm B."/>
            <person name="Cannon C."/>
            <person name="Castanera R."/>
            <person name="Culley D."/>
            <person name="Daum C."/>
            <person name="Ezra D."/>
            <person name="Gonzalez J."/>
            <person name="Henrissat B."/>
            <person name="Kuo A."/>
            <person name="Liang C."/>
            <person name="Lipzen A."/>
            <person name="Lutzoni F."/>
            <person name="Magnuson J."/>
            <person name="Mondo S."/>
            <person name="Nolan M."/>
            <person name="Ohm R."/>
            <person name="Pangilinan J."/>
            <person name="Park H.-J."/>
            <person name="Ramirez L."/>
            <person name="Alfaro M."/>
            <person name="Sun H."/>
            <person name="Tritt A."/>
            <person name="Yoshinaga Y."/>
            <person name="Zwiers L.-H."/>
            <person name="Turgeon B."/>
            <person name="Goodwin S."/>
            <person name="Spatafora J."/>
            <person name="Crous P."/>
            <person name="Grigoriev I."/>
        </authorList>
    </citation>
    <scope>NUCLEOTIDE SEQUENCE</scope>
    <source>
        <strain evidence="2">Tuck. ex Michener</strain>
    </source>
</reference>
<gene>
    <name evidence="2" type="ORF">EV356DRAFT_579648</name>
</gene>
<feature type="compositionally biased region" description="Low complexity" evidence="1">
    <location>
        <begin position="1261"/>
        <end position="1292"/>
    </location>
</feature>
<dbReference type="EMBL" id="ML991834">
    <property type="protein sequence ID" value="KAF2230905.1"/>
    <property type="molecule type" value="Genomic_DNA"/>
</dbReference>
<feature type="compositionally biased region" description="Polar residues" evidence="1">
    <location>
        <begin position="1235"/>
        <end position="1248"/>
    </location>
</feature>
<sequence>MGVESQQPWQSFPQIAPNPMGVFEKSSLKRSRSRETSPEAFQGRGKSSCVNKSELGEEDQLLMKLKEEEKLSWNDISTRFRSDLEKSYRVPALQMRYKRLHERTRAWTDTDINALRMAYEYWEKNKLDIISDKMLDFGASERWPAKLCGRKLQEIEPSYDHMASSLTTDFREDPAGGYMPHFLRMDEQKESISNEPAFSADSSFAASRQYFKYDEYPGFGSGAGEGRFTPHSPSQGKKKLSSLERDFAYSDQFSAPGALKSIEGGPPSQSKDKRAMMRKAASMPSAPIRPANFGPMRKPGPRSTEATHEPRPPIGSPSKVSLMSATIQPTVPAHFSAKTNSGYGSTYISQNQQRMREISEKASRLMGRRATPMAEVSPRKQELVTKIANNLFTYVRSEFGDHESFSSACICLPHLLRGFALQSGHDASTGSHGIMESPQNFIYSHAGPITEAFKELWASEENREREIGDLSAVSSRSRVRDWLQDHKASGEDAETSEINRVGRLPSSPKPAVSEEDSSLFNGLISDRVANQWLLKNLHKEILMAPADPDLVGDLRCRIFEFISGGDASNISYISAARTSLGFRLDWHLLAFVQEQNYPGLPHEAIGKAITLTGSVDDAQALTCEQYMQQTWPSSGQYVLSLVKDIMQREGRFSVQSLPNGTRLIGSYDQSSLACRVRGDMQSIAEVGEQLAWLAAALRPSPSQSGVSLCTPSVGTFNRASNPVVVTGFPTPKRSVGIRGLDVPLEMMAALIQTERINLFNESLYLKGFSSMLSLTAQVAEFIMWHLYFHNDGSHVSYLEDDSFCQDQPSTSDLERCRHIVGWLPEAECCAGAANAKYSVFPSTLPEPSPGCVLEKVSISAGKIVAGSGTIARGTRDIPLHVSRTELVPKLQWLHAKYMVLWDEADERGWLVNGTSTLLHLLRASLEHNRSDPFQSAFLFHSENWEEAPVTHTTDSAIGVLLNQSNLELKIYPERSEVWEERQLLLRWRSSEELYSVLEKTIEHQAGINGKAGINLSLDPRKRLEGWEFSDIARSRDPFYPRVAALPTVGNGWINLIQEINAVTLFGRGYGSIIKPAGTSTVCPLWRDLPKHKYYLAACTTDVKQIMEDYRGDPHTNPLKLTRNIDWQIPDCVLDECRCMSTYTMDTGKATCSSALPTIRSLLRLKSFESEAATAEHSEYVQVLLPSKSKPRKSRTNSNLSLPRLDNRGALIFSHNEALSWSKKAPAGYETPITDSGLGSSLHTSQSLSGEVLDPVGSSDVSAALGTESSEATTEESSSQRNPQQSSQTSASLSEERLSNSSRRDSPKRRRVASPAALPSELSFVNHDQLT</sequence>
<evidence type="ECO:0000313" key="3">
    <source>
        <dbReference type="Proteomes" id="UP000800092"/>
    </source>
</evidence>
<feature type="region of interest" description="Disordered" evidence="1">
    <location>
        <begin position="1235"/>
        <end position="1330"/>
    </location>
</feature>
<feature type="compositionally biased region" description="Polar residues" evidence="1">
    <location>
        <begin position="1"/>
        <end position="13"/>
    </location>
</feature>
<feature type="region of interest" description="Disordered" evidence="1">
    <location>
        <begin position="1"/>
        <end position="52"/>
    </location>
</feature>
<accession>A0A6A6GYR8</accession>
<organism evidence="2 3">
    <name type="scientific">Viridothelium virens</name>
    <name type="common">Speckled blister lichen</name>
    <name type="synonym">Trypethelium virens</name>
    <dbReference type="NCBI Taxonomy" id="1048519"/>
    <lineage>
        <taxon>Eukaryota</taxon>
        <taxon>Fungi</taxon>
        <taxon>Dikarya</taxon>
        <taxon>Ascomycota</taxon>
        <taxon>Pezizomycotina</taxon>
        <taxon>Dothideomycetes</taxon>
        <taxon>Dothideomycetes incertae sedis</taxon>
        <taxon>Trypetheliales</taxon>
        <taxon>Trypetheliaceae</taxon>
        <taxon>Viridothelium</taxon>
    </lineage>
</organism>
<name>A0A6A6GYR8_VIRVR</name>